<protein>
    <submittedName>
        <fullName evidence="8">Uncharacterized protein</fullName>
    </submittedName>
</protein>
<dbReference type="PANTHER" id="PTHR31123">
    <property type="entry name" value="ACCUMULATION OF DYADS PROTEIN 2-RELATED"/>
    <property type="match status" value="1"/>
</dbReference>
<evidence type="ECO:0000256" key="7">
    <source>
        <dbReference type="SAM" id="Phobius"/>
    </source>
</evidence>
<gene>
    <name evidence="8" type="ORF">LTR77_002031</name>
</gene>
<dbReference type="InterPro" id="IPR051633">
    <property type="entry name" value="AceTr"/>
</dbReference>
<accession>A0AAV9PKJ4</accession>
<comment type="similarity">
    <text evidence="2">Belongs to the acetate uptake transporter (AceTr) (TC 2.A.96) family.</text>
</comment>
<sequence>MAPSPPRRPSSGSDEIHHHPSNSDDLGLKQTSTMMTISPELFEKLYLTPKTPHVGGSKFANPTPLGFVGFVISTFTFSMVLMGWGGASGFYPVVGIFFFVGPLLLTLATIFEWIMGNFFSMMVMGLFAVFWLSFGMLQLPTLGLAAAYSPSGNDMAQGAASAEYNAVVGLYLIIWGFALFTYFIFTLKTNAVIALIFLFVTMASWVLAGAYFKVAAGDYTTAGHLQTVRVSLRTVYGK</sequence>
<keyword evidence="9" id="KW-1185">Reference proteome</keyword>
<evidence type="ECO:0000313" key="9">
    <source>
        <dbReference type="Proteomes" id="UP001337655"/>
    </source>
</evidence>
<dbReference type="AlphaFoldDB" id="A0AAV9PKJ4"/>
<keyword evidence="5 7" id="KW-0472">Membrane</keyword>
<comment type="caution">
    <text evidence="8">The sequence shown here is derived from an EMBL/GenBank/DDBJ whole genome shotgun (WGS) entry which is preliminary data.</text>
</comment>
<keyword evidence="3 7" id="KW-0812">Transmembrane</keyword>
<reference evidence="8 9" key="1">
    <citation type="submission" date="2023-08" db="EMBL/GenBank/DDBJ databases">
        <title>Black Yeasts Isolated from many extreme environments.</title>
        <authorList>
            <person name="Coleine C."/>
            <person name="Stajich J.E."/>
            <person name="Selbmann L."/>
        </authorList>
    </citation>
    <scope>NUCLEOTIDE SEQUENCE [LARGE SCALE GENOMIC DNA]</scope>
    <source>
        <strain evidence="8 9">CCFEE 5935</strain>
    </source>
</reference>
<proteinExistence type="inferred from homology"/>
<feature type="transmembrane region" description="Helical" evidence="7">
    <location>
        <begin position="168"/>
        <end position="185"/>
    </location>
</feature>
<feature type="transmembrane region" description="Helical" evidence="7">
    <location>
        <begin position="123"/>
        <end position="148"/>
    </location>
</feature>
<dbReference type="GO" id="GO:0015123">
    <property type="term" value="F:acetate transmembrane transporter activity"/>
    <property type="evidence" value="ECO:0007669"/>
    <property type="project" value="TreeGrafter"/>
</dbReference>
<dbReference type="Proteomes" id="UP001337655">
    <property type="component" value="Unassembled WGS sequence"/>
</dbReference>
<evidence type="ECO:0000256" key="5">
    <source>
        <dbReference type="ARBA" id="ARBA00023136"/>
    </source>
</evidence>
<evidence type="ECO:0000313" key="8">
    <source>
        <dbReference type="EMBL" id="KAK5173350.1"/>
    </source>
</evidence>
<dbReference type="RefSeq" id="XP_064662045.1">
    <property type="nucleotide sequence ID" value="XM_064799290.1"/>
</dbReference>
<dbReference type="GO" id="GO:0005886">
    <property type="term" value="C:plasma membrane"/>
    <property type="evidence" value="ECO:0007669"/>
    <property type="project" value="TreeGrafter"/>
</dbReference>
<evidence type="ECO:0000256" key="4">
    <source>
        <dbReference type="ARBA" id="ARBA00022989"/>
    </source>
</evidence>
<dbReference type="GeneID" id="89923378"/>
<dbReference type="InterPro" id="IPR000791">
    <property type="entry name" value="Gpr1/Fun34/SatP-like"/>
</dbReference>
<evidence type="ECO:0000256" key="1">
    <source>
        <dbReference type="ARBA" id="ARBA00004141"/>
    </source>
</evidence>
<keyword evidence="4 7" id="KW-1133">Transmembrane helix</keyword>
<dbReference type="EMBL" id="JAVRRT010000003">
    <property type="protein sequence ID" value="KAK5173350.1"/>
    <property type="molecule type" value="Genomic_DNA"/>
</dbReference>
<organism evidence="8 9">
    <name type="scientific">Saxophila tyrrhenica</name>
    <dbReference type="NCBI Taxonomy" id="1690608"/>
    <lineage>
        <taxon>Eukaryota</taxon>
        <taxon>Fungi</taxon>
        <taxon>Dikarya</taxon>
        <taxon>Ascomycota</taxon>
        <taxon>Pezizomycotina</taxon>
        <taxon>Dothideomycetes</taxon>
        <taxon>Dothideomycetidae</taxon>
        <taxon>Mycosphaerellales</taxon>
        <taxon>Extremaceae</taxon>
        <taxon>Saxophila</taxon>
    </lineage>
</organism>
<evidence type="ECO:0000256" key="3">
    <source>
        <dbReference type="ARBA" id="ARBA00022692"/>
    </source>
</evidence>
<dbReference type="PANTHER" id="PTHR31123:SF4">
    <property type="entry name" value="PROTEIN ALCS"/>
    <property type="match status" value="1"/>
</dbReference>
<feature type="transmembrane region" description="Helical" evidence="7">
    <location>
        <begin position="192"/>
        <end position="212"/>
    </location>
</feature>
<comment type="subcellular location">
    <subcellularLocation>
        <location evidence="1">Membrane</location>
        <topology evidence="1">Multi-pass membrane protein</topology>
    </subcellularLocation>
</comment>
<evidence type="ECO:0000256" key="6">
    <source>
        <dbReference type="SAM" id="MobiDB-lite"/>
    </source>
</evidence>
<feature type="transmembrane region" description="Helical" evidence="7">
    <location>
        <begin position="65"/>
        <end position="84"/>
    </location>
</feature>
<feature type="region of interest" description="Disordered" evidence="6">
    <location>
        <begin position="1"/>
        <end position="28"/>
    </location>
</feature>
<evidence type="ECO:0000256" key="2">
    <source>
        <dbReference type="ARBA" id="ARBA00005587"/>
    </source>
</evidence>
<name>A0AAV9PKJ4_9PEZI</name>
<dbReference type="Pfam" id="PF01184">
    <property type="entry name" value="Gpr1_Fun34_YaaH"/>
    <property type="match status" value="1"/>
</dbReference>
<feature type="transmembrane region" description="Helical" evidence="7">
    <location>
        <begin position="90"/>
        <end position="111"/>
    </location>
</feature>